<dbReference type="AlphaFoldDB" id="I1CUW0"/>
<evidence type="ECO:0000313" key="2">
    <source>
        <dbReference type="Proteomes" id="UP000009138"/>
    </source>
</evidence>
<dbReference type="RefSeq" id="XP_067527636.1">
    <property type="nucleotide sequence ID" value="XM_067671631.1"/>
</dbReference>
<accession>I1CUW0</accession>
<proteinExistence type="predicted"/>
<dbReference type="Proteomes" id="UP000009138">
    <property type="component" value="Unassembled WGS sequence"/>
</dbReference>
<gene>
    <name evidence="1" type="ORF">RO3G_17047</name>
</gene>
<protein>
    <submittedName>
        <fullName evidence="1">Uncharacterized protein</fullName>
    </submittedName>
</protein>
<dbReference type="GeneID" id="93624012"/>
<dbReference type="VEuPathDB" id="FungiDB:RO3G_17047"/>
<organism evidence="1 2">
    <name type="scientific">Rhizopus delemar (strain RA 99-880 / ATCC MYA-4621 / FGSC 9543 / NRRL 43880)</name>
    <name type="common">Mucormycosis agent</name>
    <name type="synonym">Rhizopus arrhizus var. delemar</name>
    <dbReference type="NCBI Taxonomy" id="246409"/>
    <lineage>
        <taxon>Eukaryota</taxon>
        <taxon>Fungi</taxon>
        <taxon>Fungi incertae sedis</taxon>
        <taxon>Mucoromycota</taxon>
        <taxon>Mucoromycotina</taxon>
        <taxon>Mucoromycetes</taxon>
        <taxon>Mucorales</taxon>
        <taxon>Mucorineae</taxon>
        <taxon>Rhizopodaceae</taxon>
        <taxon>Rhizopus</taxon>
    </lineage>
</organism>
<dbReference type="EMBL" id="CH476755">
    <property type="protein sequence ID" value="EIE92240.1"/>
    <property type="molecule type" value="Genomic_DNA"/>
</dbReference>
<dbReference type="InParanoid" id="I1CUW0"/>
<evidence type="ECO:0000313" key="1">
    <source>
        <dbReference type="EMBL" id="EIE92240.1"/>
    </source>
</evidence>
<keyword evidence="2" id="KW-1185">Reference proteome</keyword>
<reference evidence="1 2" key="1">
    <citation type="journal article" date="2009" name="PLoS Genet.">
        <title>Genomic analysis of the basal lineage fungus Rhizopus oryzae reveals a whole-genome duplication.</title>
        <authorList>
            <person name="Ma L.-J."/>
            <person name="Ibrahim A.S."/>
            <person name="Skory C."/>
            <person name="Grabherr M.G."/>
            <person name="Burger G."/>
            <person name="Butler M."/>
            <person name="Elias M."/>
            <person name="Idnurm A."/>
            <person name="Lang B.F."/>
            <person name="Sone T."/>
            <person name="Abe A."/>
            <person name="Calvo S.E."/>
            <person name="Corrochano L.M."/>
            <person name="Engels R."/>
            <person name="Fu J."/>
            <person name="Hansberg W."/>
            <person name="Kim J.-M."/>
            <person name="Kodira C.D."/>
            <person name="Koehrsen M.J."/>
            <person name="Liu B."/>
            <person name="Miranda-Saavedra D."/>
            <person name="O'Leary S."/>
            <person name="Ortiz-Castellanos L."/>
            <person name="Poulter R."/>
            <person name="Rodriguez-Romero J."/>
            <person name="Ruiz-Herrera J."/>
            <person name="Shen Y.-Q."/>
            <person name="Zeng Q."/>
            <person name="Galagan J."/>
            <person name="Birren B.W."/>
            <person name="Cuomo C.A."/>
            <person name="Wickes B.L."/>
        </authorList>
    </citation>
    <scope>NUCLEOTIDE SEQUENCE [LARGE SCALE GENOMIC DNA]</scope>
    <source>
        <strain evidence="2">RA 99-880 / ATCC MYA-4621 / FGSC 9543 / NRRL 43880</strain>
    </source>
</reference>
<name>I1CUW0_RHIO9</name>
<sequence length="60" mass="7092">MLDYYTMIIFGAQHQVDLLNKILWSLITSKFIFSLLLFWEPNTIQKLGLKSKTLYNKPTL</sequence>